<dbReference type="EMBL" id="MG020560">
    <property type="protein sequence ID" value="AXQ06575.1"/>
    <property type="molecule type" value="mRNA"/>
</dbReference>
<evidence type="ECO:0000256" key="4">
    <source>
        <dbReference type="ARBA" id="ARBA00022729"/>
    </source>
</evidence>
<dbReference type="InterPro" id="IPR014756">
    <property type="entry name" value="Ig_E-set"/>
</dbReference>
<protein>
    <submittedName>
        <fullName evidence="9">Ecdysteroid regulated protein</fullName>
    </submittedName>
</protein>
<dbReference type="PANTHER" id="PTHR11306:SF68">
    <property type="entry name" value="NPC INTRACELLULAR CHOLESTEROL TRANSPORTER 2"/>
    <property type="match status" value="1"/>
</dbReference>
<gene>
    <name evidence="9" type="primary">ESR16</name>
</gene>
<evidence type="ECO:0000256" key="7">
    <source>
        <dbReference type="SAM" id="SignalP"/>
    </source>
</evidence>
<dbReference type="GO" id="GO:0032934">
    <property type="term" value="F:sterol binding"/>
    <property type="evidence" value="ECO:0007669"/>
    <property type="project" value="InterPro"/>
</dbReference>
<dbReference type="GO" id="GO:0032367">
    <property type="term" value="P:intracellular cholesterol transport"/>
    <property type="evidence" value="ECO:0007669"/>
    <property type="project" value="InterPro"/>
</dbReference>
<keyword evidence="3" id="KW-0964">Secreted</keyword>
<dbReference type="InterPro" id="IPR039670">
    <property type="entry name" value="NPC2-like"/>
</dbReference>
<dbReference type="InterPro" id="IPR033916">
    <property type="entry name" value="ML_Npc2-like"/>
</dbReference>
<evidence type="ECO:0000256" key="1">
    <source>
        <dbReference type="ARBA" id="ARBA00004613"/>
    </source>
</evidence>
<evidence type="ECO:0000313" key="9">
    <source>
        <dbReference type="EMBL" id="AXQ06575.1"/>
    </source>
</evidence>
<dbReference type="CDD" id="cd00916">
    <property type="entry name" value="Npc2_like"/>
    <property type="match status" value="1"/>
</dbReference>
<dbReference type="InterPro" id="IPR003172">
    <property type="entry name" value="ML_dom"/>
</dbReference>
<dbReference type="AlphaFoldDB" id="A0A346M703"/>
<dbReference type="Gene3D" id="2.60.40.770">
    <property type="match status" value="1"/>
</dbReference>
<organism evidence="9">
    <name type="scientific">Antheraea pernyi</name>
    <name type="common">Chinese oak silk moth</name>
    <name type="synonym">Bombyx pernyi</name>
    <dbReference type="NCBI Taxonomy" id="7119"/>
    <lineage>
        <taxon>Eukaryota</taxon>
        <taxon>Metazoa</taxon>
        <taxon>Ecdysozoa</taxon>
        <taxon>Arthropoda</taxon>
        <taxon>Hexapoda</taxon>
        <taxon>Insecta</taxon>
        <taxon>Pterygota</taxon>
        <taxon>Neoptera</taxon>
        <taxon>Endopterygota</taxon>
        <taxon>Lepidoptera</taxon>
        <taxon>Glossata</taxon>
        <taxon>Ditrysia</taxon>
        <taxon>Bombycoidea</taxon>
        <taxon>Saturniidae</taxon>
        <taxon>Saturniinae</taxon>
        <taxon>Saturniini</taxon>
        <taxon>Antheraea</taxon>
    </lineage>
</organism>
<reference evidence="9" key="1">
    <citation type="submission" date="2017-09" db="EMBL/GenBank/DDBJ databases">
        <title>Molecular cloning and expression pattern of ecdysteroid-regulated 16 kDa protein gene in chinese oak silkworm, Antheraea pernyi.</title>
        <authorList>
            <person name="Chen M."/>
            <person name="Liu Y."/>
            <person name="Zhong L."/>
        </authorList>
    </citation>
    <scope>NUCLEOTIDE SEQUENCE</scope>
    <source>
        <strain evidence="9">Shenhuang No. 1</strain>
    </source>
</reference>
<keyword evidence="6" id="KW-0325">Glycoprotein</keyword>
<comment type="similarity">
    <text evidence="2">Belongs to the NPC2 family.</text>
</comment>
<comment type="subcellular location">
    <subcellularLocation>
        <location evidence="1">Secreted</location>
    </subcellularLocation>
</comment>
<dbReference type="GO" id="GO:0005576">
    <property type="term" value="C:extracellular region"/>
    <property type="evidence" value="ECO:0007669"/>
    <property type="project" value="UniProtKB-SubCell"/>
</dbReference>
<evidence type="ECO:0000256" key="5">
    <source>
        <dbReference type="ARBA" id="ARBA00023157"/>
    </source>
</evidence>
<dbReference type="SMR" id="A0A346M703"/>
<dbReference type="SMART" id="SM00737">
    <property type="entry name" value="ML"/>
    <property type="match status" value="1"/>
</dbReference>
<feature type="signal peptide" evidence="7">
    <location>
        <begin position="1"/>
        <end position="16"/>
    </location>
</feature>
<dbReference type="Pfam" id="PF02221">
    <property type="entry name" value="E1_DerP2_DerF2"/>
    <property type="match status" value="1"/>
</dbReference>
<proteinExistence type="evidence at transcript level"/>
<feature type="chain" id="PRO_5016765082" evidence="7">
    <location>
        <begin position="17"/>
        <end position="146"/>
    </location>
</feature>
<sequence length="146" mass="16147">MLIFVSIAILLVGAEAKFYRDCGSELATIQFVRVTGCSEDAKECVLRRNSNVTMNIEFIPNKEISSITTDIHGVMMNMPIPFPLADKDACDHKGLNCPIQPNVLANYSATMAVLKAYPKVSVDVKWELKDENNVDVVCVLVPSRIN</sequence>
<evidence type="ECO:0000256" key="2">
    <source>
        <dbReference type="ARBA" id="ARBA00006370"/>
    </source>
</evidence>
<evidence type="ECO:0000256" key="3">
    <source>
        <dbReference type="ARBA" id="ARBA00022525"/>
    </source>
</evidence>
<evidence type="ECO:0000256" key="6">
    <source>
        <dbReference type="ARBA" id="ARBA00023180"/>
    </source>
</evidence>
<dbReference type="FunFam" id="2.60.40.770:FF:000001">
    <property type="entry name" value="NPC intracellular cholesterol transporter 2"/>
    <property type="match status" value="1"/>
</dbReference>
<feature type="domain" description="MD-2-related lipid-recognition" evidence="8">
    <location>
        <begin position="19"/>
        <end position="143"/>
    </location>
</feature>
<keyword evidence="5" id="KW-1015">Disulfide bond</keyword>
<dbReference type="SUPFAM" id="SSF81296">
    <property type="entry name" value="E set domains"/>
    <property type="match status" value="1"/>
</dbReference>
<dbReference type="PANTHER" id="PTHR11306">
    <property type="entry name" value="NIEMANN PICK TYPE C2 PROTEIN NPC2-RELATED"/>
    <property type="match status" value="1"/>
</dbReference>
<name>A0A346M703_ANTPE</name>
<accession>A0A346M703</accession>
<keyword evidence="4 7" id="KW-0732">Signal</keyword>
<evidence type="ECO:0000259" key="8">
    <source>
        <dbReference type="SMART" id="SM00737"/>
    </source>
</evidence>